<accession>A0A2D2D730</accession>
<evidence type="ECO:0008006" key="4">
    <source>
        <dbReference type="Google" id="ProtNLM"/>
    </source>
</evidence>
<proteinExistence type="predicted"/>
<geneLocation type="plasmid" evidence="3">
    <name>pob3b2</name>
</geneLocation>
<sequence length="75" mass="8243">MTERSQRFGFATLTGDTRMNAVHSRSAPAIAAPARPATRESDTESTRLQALENQQQLAVQSLSIANNNDIVLRLF</sequence>
<dbReference type="AlphaFoldDB" id="A0A2D2D730"/>
<dbReference type="KEGG" id="mtw:CQW49_22465"/>
<evidence type="ECO:0000313" key="2">
    <source>
        <dbReference type="EMBL" id="ATQ70752.1"/>
    </source>
</evidence>
<feature type="compositionally biased region" description="Low complexity" evidence="1">
    <location>
        <begin position="27"/>
        <end position="36"/>
    </location>
</feature>
<dbReference type="EMBL" id="CP023739">
    <property type="protein sequence ID" value="ATQ70752.1"/>
    <property type="molecule type" value="Genomic_DNA"/>
</dbReference>
<organism evidence="2 3">
    <name type="scientific">Methylosinus trichosporium (strain ATCC 35070 / NCIMB 11131 / UNIQEM 75 / OB3b)</name>
    <dbReference type="NCBI Taxonomy" id="595536"/>
    <lineage>
        <taxon>Bacteria</taxon>
        <taxon>Pseudomonadati</taxon>
        <taxon>Pseudomonadota</taxon>
        <taxon>Alphaproteobacteria</taxon>
        <taxon>Hyphomicrobiales</taxon>
        <taxon>Methylocystaceae</taxon>
        <taxon>Methylosinus</taxon>
    </lineage>
</organism>
<keyword evidence="3" id="KW-1185">Reference proteome</keyword>
<keyword evidence="2" id="KW-0614">Plasmid</keyword>
<name>A0A2D2D730_METT3</name>
<feature type="region of interest" description="Disordered" evidence="1">
    <location>
        <begin position="27"/>
        <end position="48"/>
    </location>
</feature>
<protein>
    <recommendedName>
        <fullName evidence="4">Flagellin C-terminal domain-containing protein</fullName>
    </recommendedName>
</protein>
<gene>
    <name evidence="2" type="ORF">CQW49_22465</name>
</gene>
<evidence type="ECO:0000313" key="3">
    <source>
        <dbReference type="Proteomes" id="UP000230709"/>
    </source>
</evidence>
<evidence type="ECO:0000256" key="1">
    <source>
        <dbReference type="SAM" id="MobiDB-lite"/>
    </source>
</evidence>
<dbReference type="Proteomes" id="UP000230709">
    <property type="component" value="Plasmid pOB3b2"/>
</dbReference>
<reference evidence="3" key="1">
    <citation type="submission" date="2017-10" db="EMBL/GenBank/DDBJ databases">
        <title>Completed PacBio SMRT sequence of Methylosinus trichosporium OB3b reveals presence of a third large plasmid.</title>
        <authorList>
            <person name="Charles T.C."/>
            <person name="Lynch M.D.J."/>
            <person name="Heil J.R."/>
            <person name="Cheng J."/>
        </authorList>
    </citation>
    <scope>NUCLEOTIDE SEQUENCE [LARGE SCALE GENOMIC DNA]</scope>
    <source>
        <strain evidence="3">OB3b</strain>
        <plasmid evidence="3">pob3b2</plasmid>
    </source>
</reference>